<protein>
    <recommendedName>
        <fullName evidence="4">TIGR03987 family protein</fullName>
    </recommendedName>
</protein>
<accession>A0A1F5SHY8</accession>
<comment type="caution">
    <text evidence="2">The sequence shown here is derived from an EMBL/GenBank/DDBJ whole genome shotgun (WGS) entry which is preliminary data.</text>
</comment>
<reference evidence="2 3" key="1">
    <citation type="journal article" date="2016" name="Nat. Commun.">
        <title>Thousands of microbial genomes shed light on interconnected biogeochemical processes in an aquifer system.</title>
        <authorList>
            <person name="Anantharaman K."/>
            <person name="Brown C.T."/>
            <person name="Hug L.A."/>
            <person name="Sharon I."/>
            <person name="Castelle C.J."/>
            <person name="Probst A.J."/>
            <person name="Thomas B.C."/>
            <person name="Singh A."/>
            <person name="Wilkins M.J."/>
            <person name="Karaoz U."/>
            <person name="Brodie E.L."/>
            <person name="Williams K.H."/>
            <person name="Hubbard S.S."/>
            <person name="Banfield J.F."/>
        </authorList>
    </citation>
    <scope>NUCLEOTIDE SEQUENCE [LARGE SCALE GENOMIC DNA]</scope>
</reference>
<keyword evidence="1" id="KW-1133">Transmembrane helix</keyword>
<evidence type="ECO:0000256" key="1">
    <source>
        <dbReference type="SAM" id="Phobius"/>
    </source>
</evidence>
<sequence>MDNCASREVDLPAAVILVLFAFVFYTTAVFSEMISKGLSRAIIAIFALGFLFDLIGTVAMFMSPGMIFANIHTFFGSLALLIMTVHFIWAIQAFKKRSRAAGLFRKYSVYAWTIWFFALCTGIPKY</sequence>
<proteinExistence type="predicted"/>
<dbReference type="AlphaFoldDB" id="A0A1F5SHY8"/>
<name>A0A1F5SHY8_9BACT</name>
<feature type="transmembrane region" description="Helical" evidence="1">
    <location>
        <begin position="74"/>
        <end position="95"/>
    </location>
</feature>
<feature type="transmembrane region" description="Helical" evidence="1">
    <location>
        <begin position="42"/>
        <end position="62"/>
    </location>
</feature>
<feature type="transmembrane region" description="Helical" evidence="1">
    <location>
        <begin position="107"/>
        <end position="124"/>
    </location>
</feature>
<keyword evidence="1" id="KW-0812">Transmembrane</keyword>
<dbReference type="Proteomes" id="UP000178367">
    <property type="component" value="Unassembled WGS sequence"/>
</dbReference>
<feature type="transmembrane region" description="Helical" evidence="1">
    <location>
        <begin position="12"/>
        <end position="30"/>
    </location>
</feature>
<dbReference type="STRING" id="1797994.A2227_03400"/>
<evidence type="ECO:0000313" key="3">
    <source>
        <dbReference type="Proteomes" id="UP000178367"/>
    </source>
</evidence>
<dbReference type="EMBL" id="MFGB01000016">
    <property type="protein sequence ID" value="OGF26305.1"/>
    <property type="molecule type" value="Genomic_DNA"/>
</dbReference>
<evidence type="ECO:0000313" key="2">
    <source>
        <dbReference type="EMBL" id="OGF26305.1"/>
    </source>
</evidence>
<keyword evidence="1" id="KW-0472">Membrane</keyword>
<gene>
    <name evidence="2" type="ORF">A2227_03400</name>
</gene>
<evidence type="ECO:0008006" key="4">
    <source>
        <dbReference type="Google" id="ProtNLM"/>
    </source>
</evidence>
<organism evidence="2 3">
    <name type="scientific">Candidatus Falkowbacteria bacterium RIFOXYA2_FULL_47_19</name>
    <dbReference type="NCBI Taxonomy" id="1797994"/>
    <lineage>
        <taxon>Bacteria</taxon>
        <taxon>Candidatus Falkowiibacteriota</taxon>
    </lineage>
</organism>